<accession>A0AAX6FMA9</accession>
<dbReference type="InterPro" id="IPR029058">
    <property type="entry name" value="AB_hydrolase_fold"/>
</dbReference>
<dbReference type="PANTHER" id="PTHR23024">
    <property type="entry name" value="ARYLACETAMIDE DEACETYLASE"/>
    <property type="match status" value="1"/>
</dbReference>
<dbReference type="SUPFAM" id="SSF53474">
    <property type="entry name" value="alpha/beta-Hydrolases"/>
    <property type="match status" value="1"/>
</dbReference>
<evidence type="ECO:0000313" key="3">
    <source>
        <dbReference type="Proteomes" id="UP001140949"/>
    </source>
</evidence>
<dbReference type="InterPro" id="IPR013094">
    <property type="entry name" value="AB_hydrolase_3"/>
</dbReference>
<comment type="caution">
    <text evidence="2">The sequence shown here is derived from an EMBL/GenBank/DDBJ whole genome shotgun (WGS) entry which is preliminary data.</text>
</comment>
<dbReference type="Gene3D" id="3.40.50.1820">
    <property type="entry name" value="alpha/beta hydrolase"/>
    <property type="match status" value="1"/>
</dbReference>
<dbReference type="GO" id="GO:0016787">
    <property type="term" value="F:hydrolase activity"/>
    <property type="evidence" value="ECO:0007669"/>
    <property type="project" value="InterPro"/>
</dbReference>
<evidence type="ECO:0000313" key="2">
    <source>
        <dbReference type="EMBL" id="KAJ6817238.1"/>
    </source>
</evidence>
<reference evidence="2" key="2">
    <citation type="submission" date="2023-04" db="EMBL/GenBank/DDBJ databases">
        <authorList>
            <person name="Bruccoleri R.E."/>
            <person name="Oakeley E.J."/>
            <person name="Faust A.-M."/>
            <person name="Dessus-Babus S."/>
            <person name="Altorfer M."/>
            <person name="Burckhardt D."/>
            <person name="Oertli M."/>
            <person name="Naumann U."/>
            <person name="Petersen F."/>
            <person name="Wong J."/>
        </authorList>
    </citation>
    <scope>NUCLEOTIDE SEQUENCE</scope>
    <source>
        <strain evidence="2">GSM-AAB239-AS_SAM_17_03QT</strain>
        <tissue evidence="2">Leaf</tissue>
    </source>
</reference>
<dbReference type="Proteomes" id="UP001140949">
    <property type="component" value="Unassembled WGS sequence"/>
</dbReference>
<reference evidence="2" key="1">
    <citation type="journal article" date="2023" name="GigaByte">
        <title>Genome assembly of the bearded iris, Iris pallida Lam.</title>
        <authorList>
            <person name="Bruccoleri R.E."/>
            <person name="Oakeley E.J."/>
            <person name="Faust A.M.E."/>
            <person name="Altorfer M."/>
            <person name="Dessus-Babus S."/>
            <person name="Burckhardt D."/>
            <person name="Oertli M."/>
            <person name="Naumann U."/>
            <person name="Petersen F."/>
            <person name="Wong J."/>
        </authorList>
    </citation>
    <scope>NUCLEOTIDE SEQUENCE</scope>
    <source>
        <strain evidence="2">GSM-AAB239-AS_SAM_17_03QT</strain>
    </source>
</reference>
<dbReference type="InterPro" id="IPR050466">
    <property type="entry name" value="Carboxylest/Gibb_receptor"/>
</dbReference>
<dbReference type="PANTHER" id="PTHR23024:SF635">
    <property type="entry name" value="OS07G0162700 PROTEIN"/>
    <property type="match status" value="1"/>
</dbReference>
<gene>
    <name evidence="2" type="ORF">M6B38_411840</name>
</gene>
<organism evidence="2 3">
    <name type="scientific">Iris pallida</name>
    <name type="common">Sweet iris</name>
    <dbReference type="NCBI Taxonomy" id="29817"/>
    <lineage>
        <taxon>Eukaryota</taxon>
        <taxon>Viridiplantae</taxon>
        <taxon>Streptophyta</taxon>
        <taxon>Embryophyta</taxon>
        <taxon>Tracheophyta</taxon>
        <taxon>Spermatophyta</taxon>
        <taxon>Magnoliopsida</taxon>
        <taxon>Liliopsida</taxon>
        <taxon>Asparagales</taxon>
        <taxon>Iridaceae</taxon>
        <taxon>Iridoideae</taxon>
        <taxon>Irideae</taxon>
        <taxon>Iris</taxon>
    </lineage>
</organism>
<protein>
    <submittedName>
        <fullName evidence="2">Carboxylesterase 15</fullName>
    </submittedName>
</protein>
<proteinExistence type="predicted"/>
<feature type="domain" description="Alpha/beta hydrolase fold-3" evidence="1">
    <location>
        <begin position="72"/>
        <end position="293"/>
    </location>
</feature>
<keyword evidence="3" id="KW-1185">Reference proteome</keyword>
<evidence type="ECO:0000259" key="1">
    <source>
        <dbReference type="Pfam" id="PF07859"/>
    </source>
</evidence>
<dbReference type="EMBL" id="JANAVB010027997">
    <property type="protein sequence ID" value="KAJ6817238.1"/>
    <property type="molecule type" value="Genomic_DNA"/>
</dbReference>
<dbReference type="AlphaFoldDB" id="A0AAX6FMA9"/>
<dbReference type="Pfam" id="PF07859">
    <property type="entry name" value="Abhydrolase_3"/>
    <property type="match status" value="1"/>
</dbReference>
<sequence>MSSTIVVAEVPGFLQVFSDGSVKRFPLPTIAASPDHPSDGFKSKDVVIDAGKSVTARIFLPDTTSTRPLPVLVYYHGGGFCIGSTAWSGFHGFVGSLCAKAQVLVVSVDYRLAPEHRIPAAYDDGYLSLQWLARNGAGEPWLEGADLSRVFLFGESAGGNIVHNVMLRVAREPVEGVEIKGLMVIHPFFGSEGRVGSELGGGEAEKWVRMGDLLWQLSLPEGADRDHPACNFEKMPAATMERCKQFPAVMVFVAGLDTLKDRGVMYAEFLKGKGGLAQDVELVIAEGENHGFHVYNAATDSQADSQATRLLITQMTDFINQH</sequence>
<name>A0AAX6FMA9_IRIPA</name>